<evidence type="ECO:0000259" key="1">
    <source>
        <dbReference type="Pfam" id="PF01326"/>
    </source>
</evidence>
<proteinExistence type="predicted"/>
<evidence type="ECO:0000313" key="3">
    <source>
        <dbReference type="Proteomes" id="UP000033111"/>
    </source>
</evidence>
<organism evidence="2 3">
    <name type="scientific">Methanosarcina siciliae T4/M</name>
    <dbReference type="NCBI Taxonomy" id="1434120"/>
    <lineage>
        <taxon>Archaea</taxon>
        <taxon>Methanobacteriati</taxon>
        <taxon>Methanobacteriota</taxon>
        <taxon>Stenosarchaea group</taxon>
        <taxon>Methanomicrobia</taxon>
        <taxon>Methanosarcinales</taxon>
        <taxon>Methanosarcinaceae</taxon>
        <taxon>Methanosarcina</taxon>
    </lineage>
</organism>
<keyword evidence="3" id="KW-1185">Reference proteome</keyword>
<dbReference type="GO" id="GO:0016301">
    <property type="term" value="F:kinase activity"/>
    <property type="evidence" value="ECO:0007669"/>
    <property type="project" value="InterPro"/>
</dbReference>
<dbReference type="Proteomes" id="UP000033111">
    <property type="component" value="Chromosome"/>
</dbReference>
<dbReference type="EMBL" id="CP009506">
    <property type="protein sequence ID" value="AKB30359.1"/>
    <property type="molecule type" value="Genomic_DNA"/>
</dbReference>
<dbReference type="InterPro" id="IPR002192">
    <property type="entry name" value="PPDK_AMP/ATP-bd"/>
</dbReference>
<feature type="domain" description="Pyruvate phosphate dikinase AMP/ATP-binding" evidence="1">
    <location>
        <begin position="1"/>
        <end position="54"/>
    </location>
</feature>
<sequence>MIFPDVSGIMFTADPVTGNRKIVSIDASFDLGEALASGLVSADLYQIKSDKIIRRSRFQTVS</sequence>
<gene>
    <name evidence="2" type="ORF">MSSIT_3640</name>
</gene>
<keyword evidence="2" id="KW-0670">Pyruvate</keyword>
<dbReference type="KEGG" id="msw:MSSIT_3640"/>
<dbReference type="Gene3D" id="3.30.470.20">
    <property type="entry name" value="ATP-grasp fold, B domain"/>
    <property type="match status" value="1"/>
</dbReference>
<dbReference type="Pfam" id="PF01326">
    <property type="entry name" value="PPDK_N"/>
    <property type="match status" value="1"/>
</dbReference>
<protein>
    <submittedName>
        <fullName evidence="2">Pyruvate-utilizing enzyme, similar to phosphoenolpyruvate synthase</fullName>
    </submittedName>
</protein>
<name>A0A0E3PAP0_9EURY</name>
<reference evidence="2 3" key="1">
    <citation type="submission" date="2014-07" db="EMBL/GenBank/DDBJ databases">
        <title>Methanogenic archaea and the global carbon cycle.</title>
        <authorList>
            <person name="Henriksen J.R."/>
            <person name="Luke J."/>
            <person name="Reinhart S."/>
            <person name="Benedict M.N."/>
            <person name="Youngblut N.D."/>
            <person name="Metcalf M.E."/>
            <person name="Whitaker R.J."/>
            <person name="Metcalf W.W."/>
        </authorList>
    </citation>
    <scope>NUCLEOTIDE SEQUENCE [LARGE SCALE GENOMIC DNA]</scope>
    <source>
        <strain evidence="2 3">T4/M</strain>
    </source>
</reference>
<accession>A0A0E3PAP0</accession>
<dbReference type="PATRIC" id="fig|1434120.4.peg.4721"/>
<evidence type="ECO:0000313" key="2">
    <source>
        <dbReference type="EMBL" id="AKB30359.1"/>
    </source>
</evidence>
<dbReference type="AlphaFoldDB" id="A0A0E3PAP0"/>
<dbReference type="GO" id="GO:0005524">
    <property type="term" value="F:ATP binding"/>
    <property type="evidence" value="ECO:0007669"/>
    <property type="project" value="InterPro"/>
</dbReference>
<dbReference type="SUPFAM" id="SSF56059">
    <property type="entry name" value="Glutathione synthetase ATP-binding domain-like"/>
    <property type="match status" value="1"/>
</dbReference>
<dbReference type="HOGENOM" id="CLU_2893305_0_0_2"/>